<reference evidence="6 7" key="1">
    <citation type="journal article" date="2019" name="Emerg. Microbes Infect.">
        <title>Comprehensive subspecies identification of 175 nontuberculous mycobacteria species based on 7547 genomic profiles.</title>
        <authorList>
            <person name="Matsumoto Y."/>
            <person name="Kinjo T."/>
            <person name="Motooka D."/>
            <person name="Nabeya D."/>
            <person name="Jung N."/>
            <person name="Uechi K."/>
            <person name="Horii T."/>
            <person name="Iida T."/>
            <person name="Fujita J."/>
            <person name="Nakamura S."/>
        </authorList>
    </citation>
    <scope>NUCLEOTIDE SEQUENCE [LARGE SCALE GENOMIC DNA]</scope>
    <source>
        <strain evidence="6 7">JCM 12687</strain>
    </source>
</reference>
<dbReference type="InterPro" id="IPR036661">
    <property type="entry name" value="Luciferase-like_sf"/>
</dbReference>
<evidence type="ECO:0000256" key="4">
    <source>
        <dbReference type="ARBA" id="ARBA00023033"/>
    </source>
</evidence>
<keyword evidence="2" id="KW-0288">FMN</keyword>
<protein>
    <recommendedName>
        <fullName evidence="5">Luciferase-like domain-containing protein</fullName>
    </recommendedName>
</protein>
<feature type="domain" description="Luciferase-like" evidence="5">
    <location>
        <begin position="59"/>
        <end position="317"/>
    </location>
</feature>
<evidence type="ECO:0000313" key="7">
    <source>
        <dbReference type="Proteomes" id="UP000467379"/>
    </source>
</evidence>
<dbReference type="SUPFAM" id="SSF51679">
    <property type="entry name" value="Bacterial luciferase-like"/>
    <property type="match status" value="1"/>
</dbReference>
<evidence type="ECO:0000256" key="2">
    <source>
        <dbReference type="ARBA" id="ARBA00022643"/>
    </source>
</evidence>
<dbReference type="Pfam" id="PF00296">
    <property type="entry name" value="Bac_luciferase"/>
    <property type="match status" value="1"/>
</dbReference>
<keyword evidence="3" id="KW-0560">Oxidoreductase</keyword>
<dbReference type="EMBL" id="AP022606">
    <property type="protein sequence ID" value="BBZ10024.1"/>
    <property type="molecule type" value="Genomic_DNA"/>
</dbReference>
<evidence type="ECO:0000313" key="6">
    <source>
        <dbReference type="EMBL" id="BBZ10024.1"/>
    </source>
</evidence>
<gene>
    <name evidence="6" type="ORF">MBRA_02190</name>
</gene>
<name>A0ABN6B0R8_9MYCO</name>
<keyword evidence="4" id="KW-0503">Monooxygenase</keyword>
<accession>A0ABN6B0R8</accession>
<keyword evidence="1" id="KW-0285">Flavoprotein</keyword>
<dbReference type="Proteomes" id="UP000467379">
    <property type="component" value="Chromosome"/>
</dbReference>
<evidence type="ECO:0000256" key="1">
    <source>
        <dbReference type="ARBA" id="ARBA00022630"/>
    </source>
</evidence>
<proteinExistence type="predicted"/>
<dbReference type="InterPro" id="IPR011251">
    <property type="entry name" value="Luciferase-like_dom"/>
</dbReference>
<dbReference type="PANTHER" id="PTHR42847">
    <property type="entry name" value="ALKANESULFONATE MONOOXYGENASE"/>
    <property type="match status" value="1"/>
</dbReference>
<dbReference type="Gene3D" id="3.20.20.30">
    <property type="entry name" value="Luciferase-like domain"/>
    <property type="match status" value="1"/>
</dbReference>
<dbReference type="InterPro" id="IPR050172">
    <property type="entry name" value="SsuD_RutA_monooxygenase"/>
</dbReference>
<keyword evidence="7" id="KW-1185">Reference proteome</keyword>
<evidence type="ECO:0000259" key="5">
    <source>
        <dbReference type="Pfam" id="PF00296"/>
    </source>
</evidence>
<organism evidence="6 7">
    <name type="scientific">Mycobacterium branderi</name>
    <dbReference type="NCBI Taxonomy" id="43348"/>
    <lineage>
        <taxon>Bacteria</taxon>
        <taxon>Bacillati</taxon>
        <taxon>Actinomycetota</taxon>
        <taxon>Actinomycetes</taxon>
        <taxon>Mycobacteriales</taxon>
        <taxon>Mycobacteriaceae</taxon>
        <taxon>Mycobacterium</taxon>
    </lineage>
</organism>
<evidence type="ECO:0000256" key="3">
    <source>
        <dbReference type="ARBA" id="ARBA00023002"/>
    </source>
</evidence>
<sequence length="347" mass="36543">MSDYANLSSGPQGWAPAALYNRCNRSTASGLQLIRHDFPEGKEHNMSGPKIGVFLPSISPAAEVPKDVIAAARQAEGLGFESVWVIDQLVAGSQMAFLESTTVLASVAAATQRVKLGFGVMVLPLRPVAWVAKQIASLQYLSGDRVILGVGIGEDRHPKSWGAVGVSRRERGRLTDAALRTLPDLISGRVSQGPDAVEFRLLPGATVPPILVGGISPPALNRAVDAGGWFGLPLPPAEIARVRDTLTELAAGRGRPTPTITGFVMASIAGDPAMPDRRAAVEAVADPAGMYGFPYEVADAMLTTGSPAEIVKELAALGEAGVERVTVTLVGNWFRQIELLAEAIRML</sequence>
<dbReference type="PANTHER" id="PTHR42847:SF4">
    <property type="entry name" value="ALKANESULFONATE MONOOXYGENASE-RELATED"/>
    <property type="match status" value="1"/>
</dbReference>